<dbReference type="STRING" id="537007.BLAHAN_05477"/>
<dbReference type="EMBL" id="ABYU02000016">
    <property type="protein sequence ID" value="EEX21849.1"/>
    <property type="molecule type" value="Genomic_DNA"/>
</dbReference>
<organism evidence="2 3">
    <name type="scientific">Blautia hansenii DSM 20583</name>
    <dbReference type="NCBI Taxonomy" id="537007"/>
    <lineage>
        <taxon>Bacteria</taxon>
        <taxon>Bacillati</taxon>
        <taxon>Bacillota</taxon>
        <taxon>Clostridia</taxon>
        <taxon>Lachnospirales</taxon>
        <taxon>Lachnospiraceae</taxon>
        <taxon>Blautia</taxon>
    </lineage>
</organism>
<keyword evidence="1" id="KW-1133">Transmembrane helix</keyword>
<protein>
    <submittedName>
        <fullName evidence="2">Uncharacterized protein</fullName>
    </submittedName>
</protein>
<keyword evidence="1" id="KW-0472">Membrane</keyword>
<dbReference type="Proteomes" id="UP000003755">
    <property type="component" value="Unassembled WGS sequence"/>
</dbReference>
<dbReference type="AlphaFoldDB" id="C9L7V4"/>
<feature type="transmembrane region" description="Helical" evidence="1">
    <location>
        <begin position="7"/>
        <end position="29"/>
    </location>
</feature>
<accession>C9L7V4</accession>
<evidence type="ECO:0000313" key="2">
    <source>
        <dbReference type="EMBL" id="EEX21849.1"/>
    </source>
</evidence>
<evidence type="ECO:0000313" key="3">
    <source>
        <dbReference type="Proteomes" id="UP000003755"/>
    </source>
</evidence>
<sequence>MARARKLCSIVINMLHTAIISNALLTPWLSVRVRLSCKICGE</sequence>
<comment type="caution">
    <text evidence="2">The sequence shown here is derived from an EMBL/GenBank/DDBJ whole genome shotgun (WGS) entry which is preliminary data.</text>
</comment>
<dbReference type="HOGENOM" id="CLU_3247939_0_0_9"/>
<gene>
    <name evidence="2" type="ORF">BLAHAN_05477</name>
</gene>
<name>C9L7V4_BLAHA</name>
<keyword evidence="3" id="KW-1185">Reference proteome</keyword>
<reference evidence="2" key="1">
    <citation type="submission" date="2009-09" db="EMBL/GenBank/DDBJ databases">
        <authorList>
            <person name="Weinstock G."/>
            <person name="Sodergren E."/>
            <person name="Clifton S."/>
            <person name="Fulton L."/>
            <person name="Fulton B."/>
            <person name="Courtney L."/>
            <person name="Fronick C."/>
            <person name="Harrison M."/>
            <person name="Strong C."/>
            <person name="Farmer C."/>
            <person name="Delahaunty K."/>
            <person name="Markovic C."/>
            <person name="Hall O."/>
            <person name="Minx P."/>
            <person name="Tomlinson C."/>
            <person name="Mitreva M."/>
            <person name="Nelson J."/>
            <person name="Hou S."/>
            <person name="Wollam A."/>
            <person name="Pepin K.H."/>
            <person name="Johnson M."/>
            <person name="Bhonagiri V."/>
            <person name="Nash W.E."/>
            <person name="Warren W."/>
            <person name="Chinwalla A."/>
            <person name="Mardis E.R."/>
            <person name="Wilson R.K."/>
        </authorList>
    </citation>
    <scope>NUCLEOTIDE SEQUENCE [LARGE SCALE GENOMIC DNA]</scope>
    <source>
        <strain evidence="2">DSM 20583</strain>
    </source>
</reference>
<keyword evidence="1" id="KW-0812">Transmembrane</keyword>
<evidence type="ECO:0000256" key="1">
    <source>
        <dbReference type="SAM" id="Phobius"/>
    </source>
</evidence>
<proteinExistence type="predicted"/>